<evidence type="ECO:0000313" key="1">
    <source>
        <dbReference type="EMBL" id="ODP29000.1"/>
    </source>
</evidence>
<evidence type="ECO:0000313" key="2">
    <source>
        <dbReference type="Proteomes" id="UP000094578"/>
    </source>
</evidence>
<gene>
    <name evidence="1" type="ORF">PTI45_01509</name>
</gene>
<dbReference type="AlphaFoldDB" id="A0A1E3L7S0"/>
<dbReference type="PATRIC" id="fig|1886670.3.peg.1537"/>
<dbReference type="Proteomes" id="UP000094578">
    <property type="component" value="Unassembled WGS sequence"/>
</dbReference>
<organism evidence="1 2">
    <name type="scientific">Paenibacillus nuruki</name>
    <dbReference type="NCBI Taxonomy" id="1886670"/>
    <lineage>
        <taxon>Bacteria</taxon>
        <taxon>Bacillati</taxon>
        <taxon>Bacillota</taxon>
        <taxon>Bacilli</taxon>
        <taxon>Bacillales</taxon>
        <taxon>Paenibacillaceae</taxon>
        <taxon>Paenibacillus</taxon>
    </lineage>
</organism>
<sequence length="379" mass="43925">MTVTILCSGFGLGFYTPGLLVEASLNRMGIPTEVLVFENVMQSDQLQKVDKSRQAYHADFSVALMSQRIPQDIRKSMDDEQIVALLQQWEAEGRKHFICLSGHWIYILDRYREQIGEANLHIDLLYLDVIDSPSWKSVRKRLGQLHESYHEVWLFGHDQQEMYTYIDIPLSDPVIPYSQRQHRLLVHGGGWGMGTYRERIAELEQVGYGLDIILYDQDERGSSDQGQRYYRMNPEWRTWQQNEEGKHTFPPLGEVQVDQAVQYESRAEYHILCEIERNVQAIVSKPGGGTLADSFALSTPIIFLEPFGEHEARNASQWEKYGFGLSYERWMSEYGGGTDILEQMHQQLVQARQQFPAYADEYIQRHMQLLHPTMAKGTP</sequence>
<accession>A0A1E3L7S0</accession>
<dbReference type="Gene3D" id="3.40.50.2000">
    <property type="entry name" value="Glycogen Phosphorylase B"/>
    <property type="match status" value="1"/>
</dbReference>
<dbReference type="STRING" id="1886670.PTI45_01509"/>
<dbReference type="EMBL" id="MDER01000032">
    <property type="protein sequence ID" value="ODP29000.1"/>
    <property type="molecule type" value="Genomic_DNA"/>
</dbReference>
<evidence type="ECO:0008006" key="3">
    <source>
        <dbReference type="Google" id="ProtNLM"/>
    </source>
</evidence>
<keyword evidence="2" id="KW-1185">Reference proteome</keyword>
<protein>
    <recommendedName>
        <fullName evidence="3">UDP-glucuronosyltransferase</fullName>
    </recommendedName>
</protein>
<comment type="caution">
    <text evidence="1">The sequence shown here is derived from an EMBL/GenBank/DDBJ whole genome shotgun (WGS) entry which is preliminary data.</text>
</comment>
<proteinExistence type="predicted"/>
<reference evidence="1 2" key="1">
    <citation type="submission" date="2016-08" db="EMBL/GenBank/DDBJ databases">
        <title>Genome sequencing of Paenibacillus sp. TI45-13ar, isolated from Korean traditional nuruk.</title>
        <authorList>
            <person name="Kim S.-J."/>
        </authorList>
    </citation>
    <scope>NUCLEOTIDE SEQUENCE [LARGE SCALE GENOMIC DNA]</scope>
    <source>
        <strain evidence="1 2">TI45-13ar</strain>
    </source>
</reference>
<name>A0A1E3L7S0_9BACL</name>
<dbReference type="RefSeq" id="WP_069326949.1">
    <property type="nucleotide sequence ID" value="NZ_MDER01000032.1"/>
</dbReference>